<evidence type="ECO:0000313" key="2">
    <source>
        <dbReference type="Proteomes" id="UP001387447"/>
    </source>
</evidence>
<gene>
    <name evidence="1" type="ORF">AAEJ74_28075</name>
</gene>
<evidence type="ECO:0000313" key="1">
    <source>
        <dbReference type="EMBL" id="MEK9515366.1"/>
    </source>
</evidence>
<dbReference type="Proteomes" id="UP001387447">
    <property type="component" value="Unassembled WGS sequence"/>
</dbReference>
<dbReference type="EMBL" id="JBBWYZ010000039">
    <property type="protein sequence ID" value="MEK9515366.1"/>
    <property type="molecule type" value="Genomic_DNA"/>
</dbReference>
<accession>A0ABU9EUK1</accession>
<proteinExistence type="predicted"/>
<dbReference type="RefSeq" id="WP_158536321.1">
    <property type="nucleotide sequence ID" value="NZ_JBBWYZ010000039.1"/>
</dbReference>
<protein>
    <submittedName>
        <fullName evidence="1">Uncharacterized protein</fullName>
    </submittedName>
</protein>
<reference evidence="1 2" key="1">
    <citation type="journal article" date="2024" name="Front. Microbiol.">
        <title>Transcriptomic insights into the dominance of two phototrophs throughout the water column of a tropical hypersaline-alkaline crater lake (Dziani Dzaha, Mayotte).</title>
        <authorList>
            <person name="Duperron S."/>
            <person name="Halary S."/>
            <person name="Bouly J.-P."/>
            <person name="Roussel T."/>
            <person name="Hugoni M."/>
            <person name="Bruto M."/>
            <person name="Oger P."/>
            <person name="Duval C."/>
            <person name="Woo A."/>
            <person name="Jezequiel D."/>
            <person name="Ader M."/>
            <person name="Leboulanger C."/>
            <person name="Agogue H."/>
            <person name="Grossi V."/>
            <person name="Trousselier M."/>
            <person name="Bernard C."/>
        </authorList>
    </citation>
    <scope>NUCLEOTIDE SEQUENCE [LARGE SCALE GENOMIC DNA]</scope>
    <source>
        <strain evidence="1 2">PMC 851.14</strain>
    </source>
</reference>
<organism evidence="1 2">
    <name type="scientific">Limnospira fusiformis PMC 851.14</name>
    <dbReference type="NCBI Taxonomy" id="2219512"/>
    <lineage>
        <taxon>Bacteria</taxon>
        <taxon>Bacillati</taxon>
        <taxon>Cyanobacteriota</taxon>
        <taxon>Cyanophyceae</taxon>
        <taxon>Oscillatoriophycideae</taxon>
        <taxon>Oscillatoriales</taxon>
        <taxon>Sirenicapillariaceae</taxon>
        <taxon>Limnospira</taxon>
    </lineage>
</organism>
<keyword evidence="2" id="KW-1185">Reference proteome</keyword>
<comment type="caution">
    <text evidence="1">The sequence shown here is derived from an EMBL/GenBank/DDBJ whole genome shotgun (WGS) entry which is preliminary data.</text>
</comment>
<sequence>MTIGFDFIYRVDWCDRLTNLMAIAYIYQLPRSQYPAFYLSRSNSGRRK</sequence>
<name>A0ABU9EUK1_LIMFS</name>